<dbReference type="InterPro" id="IPR000014">
    <property type="entry name" value="PAS"/>
</dbReference>
<dbReference type="EMBL" id="FRFE01000001">
    <property type="protein sequence ID" value="SHO42620.1"/>
    <property type="molecule type" value="Genomic_DNA"/>
</dbReference>
<dbReference type="OrthoDB" id="9812395at2"/>
<dbReference type="CDD" id="cd16922">
    <property type="entry name" value="HATPase_EvgS-ArcB-TorS-like"/>
    <property type="match status" value="1"/>
</dbReference>
<dbReference type="GO" id="GO:0000155">
    <property type="term" value="F:phosphorelay sensor kinase activity"/>
    <property type="evidence" value="ECO:0007669"/>
    <property type="project" value="InterPro"/>
</dbReference>
<comment type="catalytic activity">
    <reaction evidence="1">
        <text>ATP + protein L-histidine = ADP + protein N-phospho-L-histidine.</text>
        <dbReference type="EC" id="2.7.13.3"/>
    </reaction>
</comment>
<feature type="domain" description="Histidine kinase" evidence="12">
    <location>
        <begin position="440"/>
        <end position="661"/>
    </location>
</feature>
<organism evidence="16 17">
    <name type="scientific">Desulfopila aestuarii DSM 18488</name>
    <dbReference type="NCBI Taxonomy" id="1121416"/>
    <lineage>
        <taxon>Bacteria</taxon>
        <taxon>Pseudomonadati</taxon>
        <taxon>Thermodesulfobacteriota</taxon>
        <taxon>Desulfobulbia</taxon>
        <taxon>Desulfobulbales</taxon>
        <taxon>Desulfocapsaceae</taxon>
        <taxon>Desulfopila</taxon>
    </lineage>
</organism>
<evidence type="ECO:0000256" key="9">
    <source>
        <dbReference type="ARBA" id="ARBA00064003"/>
    </source>
</evidence>
<accession>A0A1M7XVJ3</accession>
<dbReference type="Pfam" id="PF13426">
    <property type="entry name" value="PAS_9"/>
    <property type="match status" value="1"/>
</dbReference>
<feature type="domain" description="PAS" evidence="14">
    <location>
        <begin position="290"/>
        <end position="333"/>
    </location>
</feature>
<name>A0A1M7XVJ3_9BACT</name>
<evidence type="ECO:0000256" key="3">
    <source>
        <dbReference type="ARBA" id="ARBA00022553"/>
    </source>
</evidence>
<dbReference type="SUPFAM" id="SSF52172">
    <property type="entry name" value="CheY-like"/>
    <property type="match status" value="1"/>
</dbReference>
<dbReference type="InterPro" id="IPR035965">
    <property type="entry name" value="PAS-like_dom_sf"/>
</dbReference>
<dbReference type="InterPro" id="IPR001789">
    <property type="entry name" value="Sig_transdc_resp-reg_receiver"/>
</dbReference>
<dbReference type="Gene3D" id="3.30.565.10">
    <property type="entry name" value="Histidine kinase-like ATPase, C-terminal domain"/>
    <property type="match status" value="1"/>
</dbReference>
<feature type="domain" description="PAS" evidence="14">
    <location>
        <begin position="25"/>
        <end position="70"/>
    </location>
</feature>
<dbReference type="InterPro" id="IPR003594">
    <property type="entry name" value="HATPase_dom"/>
</dbReference>
<dbReference type="InterPro" id="IPR004358">
    <property type="entry name" value="Sig_transdc_His_kin-like_C"/>
</dbReference>
<dbReference type="InterPro" id="IPR001610">
    <property type="entry name" value="PAC"/>
</dbReference>
<dbReference type="GO" id="GO:0006355">
    <property type="term" value="P:regulation of DNA-templated transcription"/>
    <property type="evidence" value="ECO:0007669"/>
    <property type="project" value="InterPro"/>
</dbReference>
<dbReference type="Pfam" id="PF00512">
    <property type="entry name" value="HisKA"/>
    <property type="match status" value="1"/>
</dbReference>
<dbReference type="SMART" id="SM00086">
    <property type="entry name" value="PAC"/>
    <property type="match status" value="3"/>
</dbReference>
<dbReference type="FunFam" id="1.10.287.130:FF:000002">
    <property type="entry name" value="Two-component osmosensing histidine kinase"/>
    <property type="match status" value="1"/>
</dbReference>
<dbReference type="CDD" id="cd00130">
    <property type="entry name" value="PAS"/>
    <property type="match status" value="2"/>
</dbReference>
<keyword evidence="4" id="KW-0808">Transferase</keyword>
<dbReference type="SMART" id="SM00448">
    <property type="entry name" value="REC"/>
    <property type="match status" value="1"/>
</dbReference>
<evidence type="ECO:0000256" key="10">
    <source>
        <dbReference type="ARBA" id="ARBA00068150"/>
    </source>
</evidence>
<keyword evidence="7" id="KW-0067">ATP-binding</keyword>
<dbReference type="InterPro" id="IPR011006">
    <property type="entry name" value="CheY-like_superfamily"/>
</dbReference>
<proteinExistence type="predicted"/>
<evidence type="ECO:0000259" key="13">
    <source>
        <dbReference type="PROSITE" id="PS50110"/>
    </source>
</evidence>
<dbReference type="SMART" id="SM00091">
    <property type="entry name" value="PAS"/>
    <property type="match status" value="2"/>
</dbReference>
<dbReference type="InterPro" id="IPR036097">
    <property type="entry name" value="HisK_dim/P_sf"/>
</dbReference>
<keyword evidence="3 11" id="KW-0597">Phosphoprotein</keyword>
<keyword evidence="8" id="KW-0902">Two-component regulatory system</keyword>
<dbReference type="InterPro" id="IPR013767">
    <property type="entry name" value="PAS_fold"/>
</dbReference>
<dbReference type="CDD" id="cd17546">
    <property type="entry name" value="REC_hyHK_CKI1_RcsC-like"/>
    <property type="match status" value="1"/>
</dbReference>
<dbReference type="GO" id="GO:0005524">
    <property type="term" value="F:ATP binding"/>
    <property type="evidence" value="ECO:0007669"/>
    <property type="project" value="UniProtKB-KW"/>
</dbReference>
<dbReference type="SUPFAM" id="SSF55785">
    <property type="entry name" value="PYP-like sensor domain (PAS domain)"/>
    <property type="match status" value="3"/>
</dbReference>
<dbReference type="NCBIfam" id="TIGR00229">
    <property type="entry name" value="sensory_box"/>
    <property type="match status" value="2"/>
</dbReference>
<dbReference type="PROSITE" id="PS50112">
    <property type="entry name" value="PAS"/>
    <property type="match status" value="2"/>
</dbReference>
<dbReference type="PRINTS" id="PR00344">
    <property type="entry name" value="BCTRLSENSOR"/>
</dbReference>
<sequence>MSITGHSAPHAPDSAGKLSGTSPLHLHDFSQLLDSALIPMVVINHTTQRILYINDAAVDFFQFSRDEAVGIYIPDYWVTLERRQEFLSQLDRNGKVIDFEAKLRTLHGQEKHTLISSTKTIFGNSPAIYSIFKDITREKEAEEKRKRSEERFHELYSLIRLMADTVPDMIWAKDINNSYLFANKAICNNLLMCDNDVEPLGKNDLYFANRERQRGHNHTFGEICANSDDIVKETGKAGRFLEDGLVRGSYMMLDVHKAPMFDADGNIIGTVGSGRDVTQDMKNLAEKRASDSRYRLLAENVRDVIWTMNANLAFTYFSPSIKETFGYSQEEFMAVPLPCHFPRKSIPYLSQFNEHYRKIANKEEVSDKLQFWEFEMLHGNGSTIWIETITSPMHDEDGEFQGVVGVSRDVTPRVETQKELEKTKEQALTANKAKSEFLANMSHEIRTPMNGILGMLQLLQETRLDEQQKGYIDTAIESGTSLLRLITDILDFSKIEAGKIDLAENFFNLRQFLQTVTYTFAGLIDESKVSLDLQLSPRVPEHIRADRSRLQQILFNLMGNSAKFTTKGSIRLQVDSEPAHNSRIRLNFLLEDTGIGIPKNMHSKLFEPFVQADGSFQRKYKGTGLGLSIVKQLVSLMDGTIQLDSTEGEGTSITFSILAYPGSAMREECEDERHHTPRNGNVTPANILVVEDERINAMVISAMLKNLGHDVTLAGSGREAIDKMKFVQYDCILMDIQMPELDGIETARMIRENWRDSGKTIPIIAVTAHAMKGDRENFLAAGMDEYLTKPVDAVALAATLARALSSNKS</sequence>
<evidence type="ECO:0000259" key="12">
    <source>
        <dbReference type="PROSITE" id="PS50109"/>
    </source>
</evidence>
<dbReference type="PANTHER" id="PTHR45339:SF1">
    <property type="entry name" value="HYBRID SIGNAL TRANSDUCTION HISTIDINE KINASE J"/>
    <property type="match status" value="1"/>
</dbReference>
<evidence type="ECO:0000256" key="11">
    <source>
        <dbReference type="PROSITE-ProRule" id="PRU00169"/>
    </source>
</evidence>
<dbReference type="SMART" id="SM00387">
    <property type="entry name" value="HATPase_c"/>
    <property type="match status" value="1"/>
</dbReference>
<evidence type="ECO:0000259" key="14">
    <source>
        <dbReference type="PROSITE" id="PS50112"/>
    </source>
</evidence>
<evidence type="ECO:0000256" key="5">
    <source>
        <dbReference type="ARBA" id="ARBA00022741"/>
    </source>
</evidence>
<dbReference type="RefSeq" id="WP_073611444.1">
    <property type="nucleotide sequence ID" value="NZ_FRFE01000001.1"/>
</dbReference>
<dbReference type="AlphaFoldDB" id="A0A1M7XVJ3"/>
<dbReference type="Gene3D" id="3.40.50.2300">
    <property type="match status" value="1"/>
</dbReference>
<evidence type="ECO:0000256" key="1">
    <source>
        <dbReference type="ARBA" id="ARBA00000085"/>
    </source>
</evidence>
<dbReference type="SUPFAM" id="SSF55874">
    <property type="entry name" value="ATPase domain of HSP90 chaperone/DNA topoisomerase II/histidine kinase"/>
    <property type="match status" value="1"/>
</dbReference>
<evidence type="ECO:0000256" key="6">
    <source>
        <dbReference type="ARBA" id="ARBA00022777"/>
    </source>
</evidence>
<dbReference type="PROSITE" id="PS50113">
    <property type="entry name" value="PAC"/>
    <property type="match status" value="2"/>
</dbReference>
<reference evidence="16 17" key="1">
    <citation type="submission" date="2016-12" db="EMBL/GenBank/DDBJ databases">
        <authorList>
            <person name="Song W.-J."/>
            <person name="Kurnit D.M."/>
        </authorList>
    </citation>
    <scope>NUCLEOTIDE SEQUENCE [LARGE SCALE GENOMIC DNA]</scope>
    <source>
        <strain evidence="16 17">DSM 18488</strain>
    </source>
</reference>
<dbReference type="PANTHER" id="PTHR45339">
    <property type="entry name" value="HYBRID SIGNAL TRANSDUCTION HISTIDINE KINASE J"/>
    <property type="match status" value="1"/>
</dbReference>
<dbReference type="Gene3D" id="3.30.450.20">
    <property type="entry name" value="PAS domain"/>
    <property type="match status" value="3"/>
</dbReference>
<protein>
    <recommendedName>
        <fullName evidence="10">Sensory/regulatory protein RpfC</fullName>
        <ecNumber evidence="2">2.7.13.3</ecNumber>
    </recommendedName>
</protein>
<evidence type="ECO:0000256" key="8">
    <source>
        <dbReference type="ARBA" id="ARBA00023012"/>
    </source>
</evidence>
<evidence type="ECO:0000256" key="7">
    <source>
        <dbReference type="ARBA" id="ARBA00022840"/>
    </source>
</evidence>
<dbReference type="CDD" id="cd00082">
    <property type="entry name" value="HisKA"/>
    <property type="match status" value="1"/>
</dbReference>
<feature type="domain" description="PAC" evidence="15">
    <location>
        <begin position="370"/>
        <end position="422"/>
    </location>
</feature>
<evidence type="ECO:0000256" key="4">
    <source>
        <dbReference type="ARBA" id="ARBA00022679"/>
    </source>
</evidence>
<dbReference type="SUPFAM" id="SSF47384">
    <property type="entry name" value="Homodimeric domain of signal transducing histidine kinase"/>
    <property type="match status" value="1"/>
</dbReference>
<keyword evidence="6" id="KW-0418">Kinase</keyword>
<dbReference type="SMART" id="SM00388">
    <property type="entry name" value="HisKA"/>
    <property type="match status" value="1"/>
</dbReference>
<evidence type="ECO:0000313" key="17">
    <source>
        <dbReference type="Proteomes" id="UP000184603"/>
    </source>
</evidence>
<evidence type="ECO:0000259" key="15">
    <source>
        <dbReference type="PROSITE" id="PS50113"/>
    </source>
</evidence>
<dbReference type="InterPro" id="IPR003661">
    <property type="entry name" value="HisK_dim/P_dom"/>
</dbReference>
<comment type="subunit">
    <text evidence="9">At low DSF concentrations, interacts with RpfF.</text>
</comment>
<dbReference type="PROSITE" id="PS50109">
    <property type="entry name" value="HIS_KIN"/>
    <property type="match status" value="1"/>
</dbReference>
<feature type="domain" description="PAC" evidence="15">
    <location>
        <begin position="234"/>
        <end position="289"/>
    </location>
</feature>
<evidence type="ECO:0000313" key="16">
    <source>
        <dbReference type="EMBL" id="SHO42620.1"/>
    </source>
</evidence>
<dbReference type="InterPro" id="IPR036890">
    <property type="entry name" value="HATPase_C_sf"/>
</dbReference>
<dbReference type="Pfam" id="PF00072">
    <property type="entry name" value="Response_reg"/>
    <property type="match status" value="1"/>
</dbReference>
<gene>
    <name evidence="16" type="ORF">SAMN02745220_00055</name>
</gene>
<dbReference type="Pfam" id="PF00989">
    <property type="entry name" value="PAS"/>
    <property type="match status" value="1"/>
</dbReference>
<dbReference type="PROSITE" id="PS50110">
    <property type="entry name" value="RESPONSE_REGULATORY"/>
    <property type="match status" value="1"/>
</dbReference>
<keyword evidence="5" id="KW-0547">Nucleotide-binding</keyword>
<dbReference type="EC" id="2.7.13.3" evidence="2"/>
<dbReference type="InterPro" id="IPR000700">
    <property type="entry name" value="PAS-assoc_C"/>
</dbReference>
<keyword evidence="17" id="KW-1185">Reference proteome</keyword>
<dbReference type="FunFam" id="3.30.565.10:FF:000010">
    <property type="entry name" value="Sensor histidine kinase RcsC"/>
    <property type="match status" value="1"/>
</dbReference>
<dbReference type="STRING" id="1121416.SAMN02745220_00055"/>
<feature type="domain" description="Response regulatory" evidence="13">
    <location>
        <begin position="686"/>
        <end position="804"/>
    </location>
</feature>
<feature type="modified residue" description="4-aspartylphosphate" evidence="11">
    <location>
        <position position="735"/>
    </location>
</feature>
<dbReference type="Pfam" id="PF02518">
    <property type="entry name" value="HATPase_c"/>
    <property type="match status" value="1"/>
</dbReference>
<evidence type="ECO:0000256" key="2">
    <source>
        <dbReference type="ARBA" id="ARBA00012438"/>
    </source>
</evidence>
<dbReference type="InterPro" id="IPR005467">
    <property type="entry name" value="His_kinase_dom"/>
</dbReference>
<dbReference type="Proteomes" id="UP000184603">
    <property type="component" value="Unassembled WGS sequence"/>
</dbReference>
<dbReference type="Gene3D" id="1.10.287.130">
    <property type="match status" value="1"/>
</dbReference>